<feature type="domain" description="Phospholipid/glycerol acyltransferase" evidence="4">
    <location>
        <begin position="32"/>
        <end position="144"/>
    </location>
</feature>
<gene>
    <name evidence="5" type="ORF">BXY82_2248</name>
</gene>
<reference evidence="5 6" key="1">
    <citation type="submission" date="2019-03" db="EMBL/GenBank/DDBJ databases">
        <title>Genomic Encyclopedia of Archaeal and Bacterial Type Strains, Phase II (KMG-II): from individual species to whole genera.</title>
        <authorList>
            <person name="Goeker M."/>
        </authorList>
    </citation>
    <scope>NUCLEOTIDE SEQUENCE [LARGE SCALE GENOMIC DNA]</scope>
    <source>
        <strain evidence="5 6">DSM 28135</strain>
    </source>
</reference>
<proteinExistence type="predicted"/>
<dbReference type="InterPro" id="IPR002123">
    <property type="entry name" value="Plipid/glycerol_acylTrfase"/>
</dbReference>
<comment type="caution">
    <text evidence="5">The sequence shown here is derived from an EMBL/GenBank/DDBJ whole genome shotgun (WGS) entry which is preliminary data.</text>
</comment>
<protein>
    <submittedName>
        <fullName evidence="5">1-acyl-sn-glycerol-3-phosphate acyltransferase</fullName>
    </submittedName>
</protein>
<keyword evidence="6" id="KW-1185">Reference proteome</keyword>
<evidence type="ECO:0000313" key="5">
    <source>
        <dbReference type="EMBL" id="TDU40203.1"/>
    </source>
</evidence>
<dbReference type="Proteomes" id="UP000294689">
    <property type="component" value="Unassembled WGS sequence"/>
</dbReference>
<accession>A0A4R7PYV3</accession>
<name>A0A4R7PYV3_9FLAO</name>
<dbReference type="SMART" id="SM00563">
    <property type="entry name" value="PlsC"/>
    <property type="match status" value="1"/>
</dbReference>
<dbReference type="SUPFAM" id="SSF69593">
    <property type="entry name" value="Glycerol-3-phosphate (1)-acyltransferase"/>
    <property type="match status" value="1"/>
</dbReference>
<dbReference type="Pfam" id="PF01553">
    <property type="entry name" value="Acyltransferase"/>
    <property type="match status" value="1"/>
</dbReference>
<keyword evidence="3 5" id="KW-0012">Acyltransferase</keyword>
<evidence type="ECO:0000256" key="3">
    <source>
        <dbReference type="ARBA" id="ARBA00023315"/>
    </source>
</evidence>
<evidence type="ECO:0000259" key="4">
    <source>
        <dbReference type="SMART" id="SM00563"/>
    </source>
</evidence>
<keyword evidence="2 5" id="KW-0808">Transferase</keyword>
<evidence type="ECO:0000313" key="6">
    <source>
        <dbReference type="Proteomes" id="UP000294689"/>
    </source>
</evidence>
<dbReference type="PANTHER" id="PTHR10434:SF9">
    <property type="entry name" value="PHOSPHOLIPID_GLYCEROL ACYLTRANSFERASE DOMAIN-CONTAINING PROTEIN"/>
    <property type="match status" value="1"/>
</dbReference>
<dbReference type="EMBL" id="SOBW01000008">
    <property type="protein sequence ID" value="TDU40203.1"/>
    <property type="molecule type" value="Genomic_DNA"/>
</dbReference>
<comment type="pathway">
    <text evidence="1">Lipid metabolism.</text>
</comment>
<dbReference type="PANTHER" id="PTHR10434">
    <property type="entry name" value="1-ACYL-SN-GLYCEROL-3-PHOSPHATE ACYLTRANSFERASE"/>
    <property type="match status" value="1"/>
</dbReference>
<sequence>MKWLSKFMYSKVLGWKVVGNVTMSKDTIKKAVIIAAPHTSWEDFYIALLMRQVIGIKANFVAKKELFKWPFSYYFKAIGGAPLDRRPGQNKVEAIAKLFHNRDEFRLALSPEGTRKRVEDWKTGFYYIAKKANVPIIMFTFDFENKQNKISEPFYPTDDIEADFKYMRRFFHGVKGKVHAYS</sequence>
<dbReference type="OrthoDB" id="9796839at2"/>
<dbReference type="AlphaFoldDB" id="A0A4R7PYV3"/>
<evidence type="ECO:0000256" key="1">
    <source>
        <dbReference type="ARBA" id="ARBA00005189"/>
    </source>
</evidence>
<dbReference type="GO" id="GO:0003841">
    <property type="term" value="F:1-acylglycerol-3-phosphate O-acyltransferase activity"/>
    <property type="evidence" value="ECO:0007669"/>
    <property type="project" value="TreeGrafter"/>
</dbReference>
<organism evidence="5 6">
    <name type="scientific">Gelidibacter sediminis</name>
    <dbReference type="NCBI Taxonomy" id="1608710"/>
    <lineage>
        <taxon>Bacteria</taxon>
        <taxon>Pseudomonadati</taxon>
        <taxon>Bacteroidota</taxon>
        <taxon>Flavobacteriia</taxon>
        <taxon>Flavobacteriales</taxon>
        <taxon>Flavobacteriaceae</taxon>
        <taxon>Gelidibacter</taxon>
    </lineage>
</organism>
<dbReference type="RefSeq" id="WP_133758234.1">
    <property type="nucleotide sequence ID" value="NZ_SOBW01000008.1"/>
</dbReference>
<dbReference type="GO" id="GO:0006654">
    <property type="term" value="P:phosphatidic acid biosynthetic process"/>
    <property type="evidence" value="ECO:0007669"/>
    <property type="project" value="TreeGrafter"/>
</dbReference>
<evidence type="ECO:0000256" key="2">
    <source>
        <dbReference type="ARBA" id="ARBA00022679"/>
    </source>
</evidence>